<name>A7SF10_NEMVE</name>
<dbReference type="Pfam" id="PF00067">
    <property type="entry name" value="p450"/>
    <property type="match status" value="2"/>
</dbReference>
<evidence type="ECO:0000256" key="8">
    <source>
        <dbReference type="ARBA" id="ARBA00022848"/>
    </source>
</evidence>
<feature type="binding site" description="axial binding residue" evidence="13">
    <location>
        <position position="331"/>
    </location>
    <ligand>
        <name>heme</name>
        <dbReference type="ChEBI" id="CHEBI:30413"/>
    </ligand>
    <ligandPart>
        <name>Fe</name>
        <dbReference type="ChEBI" id="CHEBI:18248"/>
    </ligandPart>
</feature>
<evidence type="ECO:0000256" key="10">
    <source>
        <dbReference type="ARBA" id="ARBA00023004"/>
    </source>
</evidence>
<dbReference type="PRINTS" id="PR00385">
    <property type="entry name" value="P450"/>
</dbReference>
<dbReference type="GO" id="GO:0042448">
    <property type="term" value="P:progesterone metabolic process"/>
    <property type="evidence" value="ECO:0000318"/>
    <property type="project" value="GO_Central"/>
</dbReference>
<evidence type="ECO:0000256" key="13">
    <source>
        <dbReference type="PIRSR" id="PIRSR602401-1"/>
    </source>
</evidence>
<dbReference type="GO" id="GO:0042446">
    <property type="term" value="P:hormone biosynthetic process"/>
    <property type="evidence" value="ECO:0000318"/>
    <property type="project" value="GO_Central"/>
</dbReference>
<keyword evidence="12" id="KW-0472">Membrane</keyword>
<dbReference type="eggNOG" id="KOG0156">
    <property type="taxonomic scope" value="Eukaryota"/>
</dbReference>
<dbReference type="HOGENOM" id="CLU_001570_22_0_1"/>
<organism evidence="15 16">
    <name type="scientific">Nematostella vectensis</name>
    <name type="common">Starlet sea anemone</name>
    <dbReference type="NCBI Taxonomy" id="45351"/>
    <lineage>
        <taxon>Eukaryota</taxon>
        <taxon>Metazoa</taxon>
        <taxon>Cnidaria</taxon>
        <taxon>Anthozoa</taxon>
        <taxon>Hexacorallia</taxon>
        <taxon>Actiniaria</taxon>
        <taxon>Edwardsiidae</taxon>
        <taxon>Nematostella</taxon>
    </lineage>
</organism>
<dbReference type="STRING" id="45351.A7SF10"/>
<keyword evidence="9 14" id="KW-0560">Oxidoreductase</keyword>
<dbReference type="SUPFAM" id="SSF48264">
    <property type="entry name" value="Cytochrome P450"/>
    <property type="match status" value="1"/>
</dbReference>
<evidence type="ECO:0000256" key="9">
    <source>
        <dbReference type="ARBA" id="ARBA00023002"/>
    </source>
</evidence>
<accession>A7SF10</accession>
<evidence type="ECO:0000256" key="5">
    <source>
        <dbReference type="ARBA" id="ARBA00022617"/>
    </source>
</evidence>
<evidence type="ECO:0000256" key="12">
    <source>
        <dbReference type="ARBA" id="ARBA00023136"/>
    </source>
</evidence>
<dbReference type="PRINTS" id="PR00463">
    <property type="entry name" value="EP450I"/>
</dbReference>
<dbReference type="PANTHER" id="PTHR24289">
    <property type="entry name" value="STEROID 17-ALPHA-HYDROXYLASE/17,20 LYASE"/>
    <property type="match status" value="1"/>
</dbReference>
<dbReference type="Proteomes" id="UP000001593">
    <property type="component" value="Unassembled WGS sequence"/>
</dbReference>
<comment type="subcellular location">
    <subcellularLocation>
        <location evidence="3">Endoplasmic reticulum membrane</location>
        <topology evidence="3">Peripheral membrane protein</topology>
    </subcellularLocation>
    <subcellularLocation>
        <location evidence="2">Microsome membrane</location>
        <topology evidence="2">Peripheral membrane protein</topology>
    </subcellularLocation>
</comment>
<dbReference type="PROSITE" id="PS00086">
    <property type="entry name" value="CYTOCHROME_P450"/>
    <property type="match status" value="1"/>
</dbReference>
<keyword evidence="10 13" id="KW-0408">Iron</keyword>
<proteinExistence type="inferred from homology"/>
<dbReference type="GO" id="GO:0004508">
    <property type="term" value="F:steroid 17-alpha-monooxygenase activity"/>
    <property type="evidence" value="ECO:0000318"/>
    <property type="project" value="GO_Central"/>
</dbReference>
<evidence type="ECO:0000256" key="14">
    <source>
        <dbReference type="RuleBase" id="RU000461"/>
    </source>
</evidence>
<dbReference type="InterPro" id="IPR017972">
    <property type="entry name" value="Cyt_P450_CS"/>
</dbReference>
<gene>
    <name evidence="15" type="ORF">NEMVEDRAFT_v1g230060</name>
</gene>
<dbReference type="Gene3D" id="1.10.630.10">
    <property type="entry name" value="Cytochrome P450"/>
    <property type="match status" value="2"/>
</dbReference>
<keyword evidence="5 13" id="KW-0349">Heme</keyword>
<dbReference type="PhylomeDB" id="A7SF10"/>
<dbReference type="AlphaFoldDB" id="A7SF10"/>
<comment type="similarity">
    <text evidence="4 14">Belongs to the cytochrome P450 family.</text>
</comment>
<dbReference type="InterPro" id="IPR001128">
    <property type="entry name" value="Cyt_P450"/>
</dbReference>
<dbReference type="PANTHER" id="PTHR24289:SF1">
    <property type="entry name" value="STEROID 17-ALPHA-HYDROXYLASE_17,20 LYASE"/>
    <property type="match status" value="1"/>
</dbReference>
<dbReference type="GO" id="GO:0020037">
    <property type="term" value="F:heme binding"/>
    <property type="evidence" value="ECO:0007669"/>
    <property type="project" value="InterPro"/>
</dbReference>
<evidence type="ECO:0000313" key="16">
    <source>
        <dbReference type="Proteomes" id="UP000001593"/>
    </source>
</evidence>
<dbReference type="OMA" id="LTEDNIM"/>
<protein>
    <submittedName>
        <fullName evidence="15">Uncharacterized protein</fullName>
    </submittedName>
</protein>
<keyword evidence="11 14" id="KW-0503">Monooxygenase</keyword>
<dbReference type="InterPro" id="IPR002401">
    <property type="entry name" value="Cyt_P450_E_grp-I"/>
</dbReference>
<dbReference type="EMBL" id="DS469641">
    <property type="protein sequence ID" value="EDO37670.1"/>
    <property type="molecule type" value="Genomic_DNA"/>
</dbReference>
<dbReference type="GO" id="GO:0005789">
    <property type="term" value="C:endoplasmic reticulum membrane"/>
    <property type="evidence" value="ECO:0007669"/>
    <property type="project" value="UniProtKB-SubCell"/>
</dbReference>
<dbReference type="InParanoid" id="A7SF10"/>
<keyword evidence="7" id="KW-0256">Endoplasmic reticulum</keyword>
<evidence type="ECO:0000256" key="2">
    <source>
        <dbReference type="ARBA" id="ARBA00004174"/>
    </source>
</evidence>
<comment type="cofactor">
    <cofactor evidence="1 13">
        <name>heme</name>
        <dbReference type="ChEBI" id="CHEBI:30413"/>
    </cofactor>
</comment>
<evidence type="ECO:0000256" key="1">
    <source>
        <dbReference type="ARBA" id="ARBA00001971"/>
    </source>
</evidence>
<evidence type="ECO:0000256" key="3">
    <source>
        <dbReference type="ARBA" id="ARBA00004406"/>
    </source>
</evidence>
<dbReference type="FunFam" id="1.10.630.10:FF:000238">
    <property type="entry name" value="Cytochrome P450 2A6"/>
    <property type="match status" value="1"/>
</dbReference>
<keyword evidence="8" id="KW-0492">Microsome</keyword>
<evidence type="ECO:0000256" key="6">
    <source>
        <dbReference type="ARBA" id="ARBA00022723"/>
    </source>
</evidence>
<evidence type="ECO:0000256" key="11">
    <source>
        <dbReference type="ARBA" id="ARBA00023033"/>
    </source>
</evidence>
<evidence type="ECO:0000256" key="4">
    <source>
        <dbReference type="ARBA" id="ARBA00010617"/>
    </source>
</evidence>
<dbReference type="InterPro" id="IPR036396">
    <property type="entry name" value="Cyt_P450_sf"/>
</dbReference>
<evidence type="ECO:0000313" key="15">
    <source>
        <dbReference type="EMBL" id="EDO37670.1"/>
    </source>
</evidence>
<dbReference type="GO" id="GO:0005506">
    <property type="term" value="F:iron ion binding"/>
    <property type="evidence" value="ECO:0007669"/>
    <property type="project" value="InterPro"/>
</dbReference>
<reference evidence="15 16" key="1">
    <citation type="journal article" date="2007" name="Science">
        <title>Sea anemone genome reveals ancestral eumetazoan gene repertoire and genomic organization.</title>
        <authorList>
            <person name="Putnam N.H."/>
            <person name="Srivastava M."/>
            <person name="Hellsten U."/>
            <person name="Dirks B."/>
            <person name="Chapman J."/>
            <person name="Salamov A."/>
            <person name="Terry A."/>
            <person name="Shapiro H."/>
            <person name="Lindquist E."/>
            <person name="Kapitonov V.V."/>
            <person name="Jurka J."/>
            <person name="Genikhovich G."/>
            <person name="Grigoriev I.V."/>
            <person name="Lucas S.M."/>
            <person name="Steele R.E."/>
            <person name="Finnerty J.R."/>
            <person name="Technau U."/>
            <person name="Martindale M.Q."/>
            <person name="Rokhsar D.S."/>
        </authorList>
    </citation>
    <scope>NUCLEOTIDE SEQUENCE [LARGE SCALE GENOMIC DNA]</scope>
    <source>
        <strain evidence="16">CH2 X CH6</strain>
    </source>
</reference>
<evidence type="ECO:0000256" key="7">
    <source>
        <dbReference type="ARBA" id="ARBA00022824"/>
    </source>
</evidence>
<sequence length="385" mass="43626">MTELAKKYGKIYSLTLPGQQCVVLNSSELAREALLTRKDEFSGRPSTFVGDFITRSSADIICADHTQTMVRLRKIAHKALQMYGRGMQRLEALSTNLRRSKLHFFSDPASLVSKSSRLIKYACKIRDDILTRKYLEHKEKFEIENANNNFEVNDLTDALLQAFADEKRELRKAEALTEDNIMMTMNDVFNAGFETTTTAILWLIAYLSKHPDVQDKIHAELDEVIGGSRMPQLKDRHNMPYIEATIAEILRIRSIVPLALPHKATCDTTLSGYDVPKGTTVIVNLWAIHHDPEEWLNPEEFDPSRFLDADGSYRAAGEKSFLPFSAGRRSCLGEALAKMELFLVCSRILHQFRFSHLEGEAPTLESHAGVVLHPKSFRVVITERA</sequence>
<keyword evidence="16" id="KW-1185">Reference proteome</keyword>
<keyword evidence="6 13" id="KW-0479">Metal-binding</keyword>